<name>A0A067KTD0_JATCU</name>
<proteinExistence type="predicted"/>
<organism evidence="2 3">
    <name type="scientific">Jatropha curcas</name>
    <name type="common">Barbados nut</name>
    <dbReference type="NCBI Taxonomy" id="180498"/>
    <lineage>
        <taxon>Eukaryota</taxon>
        <taxon>Viridiplantae</taxon>
        <taxon>Streptophyta</taxon>
        <taxon>Embryophyta</taxon>
        <taxon>Tracheophyta</taxon>
        <taxon>Spermatophyta</taxon>
        <taxon>Magnoliopsida</taxon>
        <taxon>eudicotyledons</taxon>
        <taxon>Gunneridae</taxon>
        <taxon>Pentapetalae</taxon>
        <taxon>rosids</taxon>
        <taxon>fabids</taxon>
        <taxon>Malpighiales</taxon>
        <taxon>Euphorbiaceae</taxon>
        <taxon>Crotonoideae</taxon>
        <taxon>Jatropheae</taxon>
        <taxon>Jatropha</taxon>
    </lineage>
</organism>
<feature type="compositionally biased region" description="Basic residues" evidence="1">
    <location>
        <begin position="41"/>
        <end position="51"/>
    </location>
</feature>
<evidence type="ECO:0000313" key="3">
    <source>
        <dbReference type="Proteomes" id="UP000027138"/>
    </source>
</evidence>
<gene>
    <name evidence="2" type="ORF">JCGZ_08973</name>
</gene>
<dbReference type="Proteomes" id="UP000027138">
    <property type="component" value="Unassembled WGS sequence"/>
</dbReference>
<reference evidence="2 3" key="1">
    <citation type="journal article" date="2014" name="PLoS ONE">
        <title>Global Analysis of Gene Expression Profiles in Physic Nut (Jatropha curcas L.) Seedlings Exposed to Salt Stress.</title>
        <authorList>
            <person name="Zhang L."/>
            <person name="Zhang C."/>
            <person name="Wu P."/>
            <person name="Chen Y."/>
            <person name="Li M."/>
            <person name="Jiang H."/>
            <person name="Wu G."/>
        </authorList>
    </citation>
    <scope>NUCLEOTIDE SEQUENCE [LARGE SCALE GENOMIC DNA]</scope>
    <source>
        <strain evidence="3">cv. GZQX0401</strain>
        <tissue evidence="2">Young leaves</tissue>
    </source>
</reference>
<evidence type="ECO:0000256" key="1">
    <source>
        <dbReference type="SAM" id="MobiDB-lite"/>
    </source>
</evidence>
<accession>A0A067KTD0</accession>
<protein>
    <submittedName>
        <fullName evidence="2">Uncharacterized protein</fullName>
    </submittedName>
</protein>
<feature type="compositionally biased region" description="Polar residues" evidence="1">
    <location>
        <begin position="79"/>
        <end position="94"/>
    </location>
</feature>
<feature type="compositionally biased region" description="Basic and acidic residues" evidence="1">
    <location>
        <begin position="1"/>
        <end position="27"/>
    </location>
</feature>
<sequence>MPRTSREMHAPDRAKEHARACTRDRNLAHAAEARSCYTTSKRMHARSRASTHARALELPQTVRNNTARAESPRLPEPGTPQTVPGSTPVPSKKS</sequence>
<keyword evidence="3" id="KW-1185">Reference proteome</keyword>
<feature type="region of interest" description="Disordered" evidence="1">
    <location>
        <begin position="1"/>
        <end position="94"/>
    </location>
</feature>
<dbReference type="EMBL" id="KK914482">
    <property type="protein sequence ID" value="KDP35535.1"/>
    <property type="molecule type" value="Genomic_DNA"/>
</dbReference>
<evidence type="ECO:0000313" key="2">
    <source>
        <dbReference type="EMBL" id="KDP35535.1"/>
    </source>
</evidence>
<dbReference type="AlphaFoldDB" id="A0A067KTD0"/>